<proteinExistence type="predicted"/>
<protein>
    <recommendedName>
        <fullName evidence="4">Peptidase M1 membrane alanine aminopeptidase domain-containing protein</fullName>
    </recommendedName>
</protein>
<dbReference type="RefSeq" id="WP_099642144.1">
    <property type="nucleotide sequence ID" value="NZ_NKHF01000049.1"/>
</dbReference>
<sequence length="572" mass="65706">MSDIIRLTGSLLFATCLLLASPTLALENANTLQIHVHFNADTDSWLVQYQLPKAVKRVAFARQGGLDRTQHYKLDQSKFTWQQEGSALFIQSANGNKFSTFELSFNSIYHFILKDYTPNVQFSDGSVLLYTNHLTLSERPGGKSTPDFEKTQFYFSSPTTDIVFLGQRYTAKAQWELSGDGTYIYFGNIKAIENNNMIALVDPALPKWVWHSTQTYVPKLFDYYTEKLARPLDVRPTVFLNYINREGDFASYNGGLLDGMVQLSVAGKGWQNKDDDRFNLFFHFLAHEAAHFWNSDLLTLNDNRHAWLHEGSADAFAYFAMLDFELIAQAQWFNLFEDAANHCILNKGRYALQDMQRWQYKNHYACGAVIALASHLHVQANNPALSLFDIWQQLFKHSKNHTYGPEDYFSTLDTLTGETKFANTLRRFVETKGLNNYSEIMTWFNATAIRVMPSSDYSQFYIRHWGKQVVSELMLSHCKQISFNTYDDYIKTYPIDNCKAFEQEMEIHFINGIDLLRSGVAAYQAFKNKCAAGEQVILENRTGRPVARIDCIKQVIAPDPYIKLNPTDVFEN</sequence>
<dbReference type="AlphaFoldDB" id="A0A2A5JQW3"/>
<feature type="chain" id="PRO_5012224410" description="Peptidase M1 membrane alanine aminopeptidase domain-containing protein" evidence="1">
    <location>
        <begin position="26"/>
        <end position="572"/>
    </location>
</feature>
<evidence type="ECO:0000313" key="3">
    <source>
        <dbReference type="Proteomes" id="UP000228621"/>
    </source>
</evidence>
<dbReference type="InterPro" id="IPR027268">
    <property type="entry name" value="Peptidase_M4/M1_CTD_sf"/>
</dbReference>
<keyword evidence="1" id="KW-0732">Signal</keyword>
<dbReference type="Proteomes" id="UP000228621">
    <property type="component" value="Unassembled WGS sequence"/>
</dbReference>
<evidence type="ECO:0008006" key="4">
    <source>
        <dbReference type="Google" id="ProtNLM"/>
    </source>
</evidence>
<evidence type="ECO:0000313" key="2">
    <source>
        <dbReference type="EMBL" id="PCK31661.1"/>
    </source>
</evidence>
<comment type="caution">
    <text evidence="2">The sequence shown here is derived from an EMBL/GenBank/DDBJ whole genome shotgun (WGS) entry which is preliminary data.</text>
</comment>
<dbReference type="OrthoDB" id="5935180at2"/>
<evidence type="ECO:0000256" key="1">
    <source>
        <dbReference type="SAM" id="SignalP"/>
    </source>
</evidence>
<accession>A0A2A5JQW3</accession>
<feature type="signal peptide" evidence="1">
    <location>
        <begin position="1"/>
        <end position="25"/>
    </location>
</feature>
<organism evidence="2 3">
    <name type="scientific">Pseudoalteromonas piscicida</name>
    <dbReference type="NCBI Taxonomy" id="43662"/>
    <lineage>
        <taxon>Bacteria</taxon>
        <taxon>Pseudomonadati</taxon>
        <taxon>Pseudomonadota</taxon>
        <taxon>Gammaproteobacteria</taxon>
        <taxon>Alteromonadales</taxon>
        <taxon>Pseudoalteromonadaceae</taxon>
        <taxon>Pseudoalteromonas</taxon>
    </lineage>
</organism>
<gene>
    <name evidence="2" type="ORF">CEX98_11105</name>
</gene>
<reference evidence="3" key="1">
    <citation type="journal article" date="2019" name="Genome Announc.">
        <title>Draft Genome Sequence of Pseudoalteromonas piscicida Strain 36Y ROTHPW, an Hypersaline Seawater Isolate from the South Coast of Sonora, Mexico.</title>
        <authorList>
            <person name="Sanchez-Diaz R."/>
            <person name="Molina-Garza Z.J."/>
            <person name="Cruz-Suarez L.E."/>
            <person name="Selvin J."/>
            <person name="Kiran G.S."/>
            <person name="Ibarra-Gamez J.C."/>
            <person name="Gomez-Gil B."/>
            <person name="Galaviz-Silva L."/>
        </authorList>
    </citation>
    <scope>NUCLEOTIDE SEQUENCE [LARGE SCALE GENOMIC DNA]</scope>
    <source>
        <strain evidence="3">36Y_RITHPW</strain>
    </source>
</reference>
<dbReference type="Gene3D" id="1.10.390.10">
    <property type="entry name" value="Neutral Protease Domain 2"/>
    <property type="match status" value="1"/>
</dbReference>
<name>A0A2A5JQW3_PSEO7</name>
<dbReference type="SUPFAM" id="SSF55486">
    <property type="entry name" value="Metalloproteases ('zincins'), catalytic domain"/>
    <property type="match status" value="1"/>
</dbReference>
<dbReference type="EMBL" id="NKHF01000049">
    <property type="protein sequence ID" value="PCK31661.1"/>
    <property type="molecule type" value="Genomic_DNA"/>
</dbReference>
<keyword evidence="3" id="KW-1185">Reference proteome</keyword>